<proteinExistence type="predicted"/>
<dbReference type="Pfam" id="PF12774">
    <property type="entry name" value="AAA_6"/>
    <property type="match status" value="2"/>
</dbReference>
<gene>
    <name evidence="4" type="ORF">PACLA_8A050961</name>
</gene>
<feature type="domain" description="Dynein heavy chain hydrolytic ATP-binding dynein motor region" evidence="3">
    <location>
        <begin position="556"/>
        <end position="676"/>
    </location>
</feature>
<dbReference type="SUPFAM" id="SSF52540">
    <property type="entry name" value="P-loop containing nucleoside triphosphate hydrolases"/>
    <property type="match status" value="1"/>
</dbReference>
<comment type="caution">
    <text evidence="4">The sequence shown here is derived from an EMBL/GenBank/DDBJ whole genome shotgun (WGS) entry which is preliminary data.</text>
</comment>
<feature type="compositionally biased region" description="Basic and acidic residues" evidence="1">
    <location>
        <begin position="674"/>
        <end position="692"/>
    </location>
</feature>
<reference evidence="4" key="1">
    <citation type="submission" date="2020-04" db="EMBL/GenBank/DDBJ databases">
        <authorList>
            <person name="Alioto T."/>
            <person name="Alioto T."/>
            <person name="Gomez Garrido J."/>
        </authorList>
    </citation>
    <scope>NUCLEOTIDE SEQUENCE</scope>
    <source>
        <strain evidence="4">A484AB</strain>
    </source>
</reference>
<keyword evidence="5" id="KW-1185">Reference proteome</keyword>
<dbReference type="OrthoDB" id="5986589at2759"/>
<feature type="non-terminal residue" evidence="4">
    <location>
        <position position="1"/>
    </location>
</feature>
<feature type="region of interest" description="Disordered" evidence="1">
    <location>
        <begin position="454"/>
        <end position="479"/>
    </location>
</feature>
<accession>A0A7D9IV14</accession>
<evidence type="ECO:0000259" key="3">
    <source>
        <dbReference type="Pfam" id="PF12774"/>
    </source>
</evidence>
<dbReference type="InterPro" id="IPR027417">
    <property type="entry name" value="P-loop_NTPase"/>
</dbReference>
<dbReference type="GO" id="GO:0060294">
    <property type="term" value="P:cilium movement involved in cell motility"/>
    <property type="evidence" value="ECO:0007669"/>
    <property type="project" value="TreeGrafter"/>
</dbReference>
<name>A0A7D9IV14_PARCT</name>
<protein>
    <submittedName>
        <fullName evidence="4">Uncharacterized protein</fullName>
    </submittedName>
</protein>
<feature type="domain" description="Dynein heavy chain linker" evidence="2">
    <location>
        <begin position="2"/>
        <end position="117"/>
    </location>
</feature>
<dbReference type="Pfam" id="PF08393">
    <property type="entry name" value="DHC_N2"/>
    <property type="match status" value="1"/>
</dbReference>
<dbReference type="GO" id="GO:0097729">
    <property type="term" value="C:9+2 motile cilium"/>
    <property type="evidence" value="ECO:0007669"/>
    <property type="project" value="TreeGrafter"/>
</dbReference>
<dbReference type="GO" id="GO:0005524">
    <property type="term" value="F:ATP binding"/>
    <property type="evidence" value="ECO:0007669"/>
    <property type="project" value="InterPro"/>
</dbReference>
<dbReference type="InterPro" id="IPR043157">
    <property type="entry name" value="Dynein_AAA1S"/>
</dbReference>
<dbReference type="PANTHER" id="PTHR10676:SF359">
    <property type="entry name" value="DYNEIN HEAVY CHAIN DOMAIN-CONTAINING PROTEIN 1"/>
    <property type="match status" value="1"/>
</dbReference>
<dbReference type="Gene3D" id="3.40.50.300">
    <property type="entry name" value="P-loop containing nucleotide triphosphate hydrolases"/>
    <property type="match status" value="1"/>
</dbReference>
<dbReference type="InterPro" id="IPR026983">
    <property type="entry name" value="DHC"/>
</dbReference>
<dbReference type="InterPro" id="IPR035699">
    <property type="entry name" value="AAA_6"/>
</dbReference>
<dbReference type="Gene3D" id="1.20.58.1120">
    <property type="match status" value="1"/>
</dbReference>
<feature type="compositionally biased region" description="Basic and acidic residues" evidence="1">
    <location>
        <begin position="454"/>
        <end position="471"/>
    </location>
</feature>
<organism evidence="4 5">
    <name type="scientific">Paramuricea clavata</name>
    <name type="common">Red gorgonian</name>
    <name type="synonym">Violescent sea-whip</name>
    <dbReference type="NCBI Taxonomy" id="317549"/>
    <lineage>
        <taxon>Eukaryota</taxon>
        <taxon>Metazoa</taxon>
        <taxon>Cnidaria</taxon>
        <taxon>Anthozoa</taxon>
        <taxon>Octocorallia</taxon>
        <taxon>Malacalcyonacea</taxon>
        <taxon>Plexauridae</taxon>
        <taxon>Paramuricea</taxon>
    </lineage>
</organism>
<dbReference type="GO" id="GO:0008569">
    <property type="term" value="F:minus-end-directed microtubule motor activity"/>
    <property type="evidence" value="ECO:0007669"/>
    <property type="project" value="TreeGrafter"/>
</dbReference>
<dbReference type="GO" id="GO:0045505">
    <property type="term" value="F:dynein intermediate chain binding"/>
    <property type="evidence" value="ECO:0007669"/>
    <property type="project" value="InterPro"/>
</dbReference>
<evidence type="ECO:0000313" key="5">
    <source>
        <dbReference type="Proteomes" id="UP001152795"/>
    </source>
</evidence>
<evidence type="ECO:0000256" key="1">
    <source>
        <dbReference type="SAM" id="MobiDB-lite"/>
    </source>
</evidence>
<feature type="domain" description="Dynein heavy chain hydrolytic ATP-binding dynein motor region" evidence="3">
    <location>
        <begin position="322"/>
        <end position="437"/>
    </location>
</feature>
<dbReference type="InterPro" id="IPR013602">
    <property type="entry name" value="Dynein_heavy_linker"/>
</dbReference>
<dbReference type="EMBL" id="CACRXK020010428">
    <property type="protein sequence ID" value="CAB4019374.1"/>
    <property type="molecule type" value="Genomic_DNA"/>
</dbReference>
<dbReference type="PANTHER" id="PTHR10676">
    <property type="entry name" value="DYNEIN HEAVY CHAIN FAMILY PROTEIN"/>
    <property type="match status" value="1"/>
</dbReference>
<dbReference type="InterPro" id="IPR042228">
    <property type="entry name" value="Dynein_linker_3"/>
</dbReference>
<evidence type="ECO:0000259" key="2">
    <source>
        <dbReference type="Pfam" id="PF08393"/>
    </source>
</evidence>
<dbReference type="Gene3D" id="3.20.180.20">
    <property type="entry name" value="Dynein heavy chain, N-terminal domain 2"/>
    <property type="match status" value="1"/>
</dbReference>
<feature type="region of interest" description="Disordered" evidence="1">
    <location>
        <begin position="674"/>
        <end position="700"/>
    </location>
</feature>
<evidence type="ECO:0000313" key="4">
    <source>
        <dbReference type="EMBL" id="CAB4019374.1"/>
    </source>
</evidence>
<dbReference type="Proteomes" id="UP001152795">
    <property type="component" value="Unassembled WGS sequence"/>
</dbReference>
<dbReference type="GO" id="GO:0036156">
    <property type="term" value="C:inner dynein arm"/>
    <property type="evidence" value="ECO:0007669"/>
    <property type="project" value="TreeGrafter"/>
</dbReference>
<dbReference type="AlphaFoldDB" id="A0A7D9IV14"/>
<dbReference type="Gene3D" id="1.10.8.710">
    <property type="match status" value="1"/>
</dbReference>
<dbReference type="GO" id="GO:0051959">
    <property type="term" value="F:dynein light intermediate chain binding"/>
    <property type="evidence" value="ECO:0007669"/>
    <property type="project" value="InterPro"/>
</dbReference>
<sequence>MEKIREDFPRLYFLSDDEVLDVLITSNDPRKLMPVVRKCFHGIQSITFSFPDEGAKPNTALDAALNAHLLQVTGIEGEFGETMAISEAIPAGMDSQTWLKALEKSMKTTLMMNFTKCLINTWSRTEDDTVVSDFVEKGQLEESAVADEIRDAGTTAAADQKEEIPFLLQYPSQCIRCVEAVVWSNKVSHALVCEDQSDLKALCMFTSRQVEDYGKVLSVKNSRNLKTVARLRPVLQSLLVCALHQRDVVERLLACNAACSHCFEWQSCLQHKASLKQVFDTRYCTGLPGTYNTESSQDTISLDMKYEFEGYDVAILGSRFPYEFEYLSERASLFVSPLTERCFLALALALDQYSCGTLIGFNGSGKTETIRELAKLMGRHLVFYNCSQSMASSVIKRMLTGMILSGTWVCFEDAHKLSQLMLSILGDYLGSVRQAYQCLMMNRNNQYLVRGQSKENHGENATKEPSNKERSNSVTTLDSLTQQESVSNTFKNEARENSVKKSTTISRRFSICESRNIDVRTYYGDTQPLPVSIPVTEIEPNSDCQAISDKEEDTILIKQPSDHSLGSIVFNGSLLKTHSMAACFMTVTPDNDGYLNVPENLKASLRTVSMMKPSVNKLLEVLLLCNGFSDVKNLAEKIMFFTQVIYDELPSVHQIGPNVLKAAIVMAGNKLERDENLTEPSKDEAVQQKEEIPDQPSQDEMRSIASSVSLLEEFENRTKEESAIVYGLFSVLCPKLDDESKTLVCGKIDAIFTHTVLTSATQTDAECVAEAVREQLGAESMQPNMDLVSKASLSGTGKTTIYKTLCKAINSLNTQFASRVSEKESRAMEKTKYPKVNLTVLFPRAMSESE</sequence>